<dbReference type="EMBL" id="BGPR01023272">
    <property type="protein sequence ID" value="GBN90337.1"/>
    <property type="molecule type" value="Genomic_DNA"/>
</dbReference>
<sequence length="90" mass="10309">MDHYWVSDGNEGGGRNFAQMDDNLESGVYYQFDKTGVVEIYRRMRSAACKNPGHSPNSELLSDLDQSRVSMRIFRGEDTVHPTLPRWTVL</sequence>
<proteinExistence type="predicted"/>
<gene>
    <name evidence="1" type="ORF">AVEN_3958_1</name>
</gene>
<reference evidence="1 2" key="1">
    <citation type="journal article" date="2019" name="Sci. Rep.">
        <title>Orb-weaving spider Araneus ventricosus genome elucidates the spidroin gene catalogue.</title>
        <authorList>
            <person name="Kono N."/>
            <person name="Nakamura H."/>
            <person name="Ohtoshi R."/>
            <person name="Moran D.A.P."/>
            <person name="Shinohara A."/>
            <person name="Yoshida Y."/>
            <person name="Fujiwara M."/>
            <person name="Mori M."/>
            <person name="Tomita M."/>
            <person name="Arakawa K."/>
        </authorList>
    </citation>
    <scope>NUCLEOTIDE SEQUENCE [LARGE SCALE GENOMIC DNA]</scope>
</reference>
<dbReference type="Proteomes" id="UP000499080">
    <property type="component" value="Unassembled WGS sequence"/>
</dbReference>
<name>A0A4Y2SQ67_ARAVE</name>
<evidence type="ECO:0000313" key="2">
    <source>
        <dbReference type="Proteomes" id="UP000499080"/>
    </source>
</evidence>
<protein>
    <submittedName>
        <fullName evidence="1">Uncharacterized protein</fullName>
    </submittedName>
</protein>
<comment type="caution">
    <text evidence="1">The sequence shown here is derived from an EMBL/GenBank/DDBJ whole genome shotgun (WGS) entry which is preliminary data.</text>
</comment>
<evidence type="ECO:0000313" key="1">
    <source>
        <dbReference type="EMBL" id="GBN90337.1"/>
    </source>
</evidence>
<keyword evidence="2" id="KW-1185">Reference proteome</keyword>
<dbReference type="AlphaFoldDB" id="A0A4Y2SQ67"/>
<organism evidence="1 2">
    <name type="scientific">Araneus ventricosus</name>
    <name type="common">Orbweaver spider</name>
    <name type="synonym">Epeira ventricosa</name>
    <dbReference type="NCBI Taxonomy" id="182803"/>
    <lineage>
        <taxon>Eukaryota</taxon>
        <taxon>Metazoa</taxon>
        <taxon>Ecdysozoa</taxon>
        <taxon>Arthropoda</taxon>
        <taxon>Chelicerata</taxon>
        <taxon>Arachnida</taxon>
        <taxon>Araneae</taxon>
        <taxon>Araneomorphae</taxon>
        <taxon>Entelegynae</taxon>
        <taxon>Araneoidea</taxon>
        <taxon>Araneidae</taxon>
        <taxon>Araneus</taxon>
    </lineage>
</organism>
<accession>A0A4Y2SQ67</accession>